<evidence type="ECO:0000313" key="3">
    <source>
        <dbReference type="Proteomes" id="UP000001880"/>
    </source>
</evidence>
<dbReference type="InterPro" id="IPR032710">
    <property type="entry name" value="NTF2-like_dom_sf"/>
</dbReference>
<dbReference type="Proteomes" id="UP000001880">
    <property type="component" value="Chromosome"/>
</dbReference>
<dbReference type="HOGENOM" id="CLU_1719804_0_0_7"/>
<dbReference type="Pfam" id="PF13577">
    <property type="entry name" value="SnoaL_4"/>
    <property type="match status" value="1"/>
</dbReference>
<name>D0LX21_HALO1</name>
<dbReference type="SUPFAM" id="SSF54427">
    <property type="entry name" value="NTF2-like"/>
    <property type="match status" value="1"/>
</dbReference>
<dbReference type="STRING" id="502025.Hoch_1719"/>
<dbReference type="EMBL" id="CP001804">
    <property type="protein sequence ID" value="ACY14268.1"/>
    <property type="molecule type" value="Genomic_DNA"/>
</dbReference>
<dbReference type="Gene3D" id="3.10.450.50">
    <property type="match status" value="1"/>
</dbReference>
<organism evidence="2 3">
    <name type="scientific">Haliangium ochraceum (strain DSM 14365 / JCM 11303 / SMP-2)</name>
    <dbReference type="NCBI Taxonomy" id="502025"/>
    <lineage>
        <taxon>Bacteria</taxon>
        <taxon>Pseudomonadati</taxon>
        <taxon>Myxococcota</taxon>
        <taxon>Polyangia</taxon>
        <taxon>Haliangiales</taxon>
        <taxon>Kofleriaceae</taxon>
        <taxon>Haliangium</taxon>
    </lineage>
</organism>
<evidence type="ECO:0000313" key="2">
    <source>
        <dbReference type="EMBL" id="ACY14268.1"/>
    </source>
</evidence>
<dbReference type="eggNOG" id="ENOG50349IC">
    <property type="taxonomic scope" value="Bacteria"/>
</dbReference>
<dbReference type="AlphaFoldDB" id="D0LX21"/>
<dbReference type="OrthoDB" id="2860904at2"/>
<dbReference type="RefSeq" id="WP_012826876.1">
    <property type="nucleotide sequence ID" value="NC_013440.1"/>
</dbReference>
<feature type="domain" description="SnoaL-like" evidence="1">
    <location>
        <begin position="5"/>
        <end position="130"/>
    </location>
</feature>
<proteinExistence type="predicted"/>
<protein>
    <recommendedName>
        <fullName evidence="1">SnoaL-like domain-containing protein</fullName>
    </recommendedName>
</protein>
<accession>D0LX21</accession>
<evidence type="ECO:0000259" key="1">
    <source>
        <dbReference type="Pfam" id="PF13577"/>
    </source>
</evidence>
<keyword evidence="3" id="KW-1185">Reference proteome</keyword>
<gene>
    <name evidence="2" type="ordered locus">Hoch_1719</name>
</gene>
<reference evidence="2 3" key="1">
    <citation type="journal article" date="2010" name="Stand. Genomic Sci.">
        <title>Complete genome sequence of Haliangium ochraceum type strain (SMP-2).</title>
        <authorList>
            <consortium name="US DOE Joint Genome Institute (JGI-PGF)"/>
            <person name="Ivanova N."/>
            <person name="Daum C."/>
            <person name="Lang E."/>
            <person name="Abt B."/>
            <person name="Kopitz M."/>
            <person name="Saunders E."/>
            <person name="Lapidus A."/>
            <person name="Lucas S."/>
            <person name="Glavina Del Rio T."/>
            <person name="Nolan M."/>
            <person name="Tice H."/>
            <person name="Copeland A."/>
            <person name="Cheng J.F."/>
            <person name="Chen F."/>
            <person name="Bruce D."/>
            <person name="Goodwin L."/>
            <person name="Pitluck S."/>
            <person name="Mavromatis K."/>
            <person name="Pati A."/>
            <person name="Mikhailova N."/>
            <person name="Chen A."/>
            <person name="Palaniappan K."/>
            <person name="Land M."/>
            <person name="Hauser L."/>
            <person name="Chang Y.J."/>
            <person name="Jeffries C.D."/>
            <person name="Detter J.C."/>
            <person name="Brettin T."/>
            <person name="Rohde M."/>
            <person name="Goker M."/>
            <person name="Bristow J."/>
            <person name="Markowitz V."/>
            <person name="Eisen J.A."/>
            <person name="Hugenholtz P."/>
            <person name="Kyrpides N.C."/>
            <person name="Klenk H.P."/>
        </authorList>
    </citation>
    <scope>NUCLEOTIDE SEQUENCE [LARGE SCALE GENOMIC DNA]</scope>
    <source>
        <strain evidence="3">DSM 14365 / CIP 107738 / JCM 11303 / AJ 13395 / SMP-2</strain>
    </source>
</reference>
<dbReference type="InterPro" id="IPR037401">
    <property type="entry name" value="SnoaL-like"/>
</dbReference>
<sequence>MLSDTDILEIRNLIARYCLTTDNADADGFMDCWVEPDEFGGYESGPFGSMATWQELREFEVHHVGPGGMANGKRHQATNIMIEAAGEGAAHVTHDLLVLEVAQEPRVIATGRYNKSVVVRTAKGWRFKSRSLQVDPGFFVLSGASNQAQADA</sequence>
<dbReference type="KEGG" id="hoh:Hoch_1719"/>